<evidence type="ECO:0000313" key="2">
    <source>
        <dbReference type="EMBL" id="MBM7590925.1"/>
    </source>
</evidence>
<dbReference type="RefSeq" id="WP_204518665.1">
    <property type="nucleotide sequence ID" value="NZ_BAABIN010000005.1"/>
</dbReference>
<dbReference type="PROSITE" id="PS50943">
    <property type="entry name" value="HTH_CROC1"/>
    <property type="match status" value="1"/>
</dbReference>
<name>A0A939BPV5_9BACL</name>
<proteinExistence type="predicted"/>
<dbReference type="SUPFAM" id="SSF47413">
    <property type="entry name" value="lambda repressor-like DNA-binding domains"/>
    <property type="match status" value="1"/>
</dbReference>
<dbReference type="CDD" id="cd00093">
    <property type="entry name" value="HTH_XRE"/>
    <property type="match status" value="1"/>
</dbReference>
<dbReference type="Proteomes" id="UP000717624">
    <property type="component" value="Unassembled WGS sequence"/>
</dbReference>
<dbReference type="EMBL" id="JAFBEB010000008">
    <property type="protein sequence ID" value="MBM7590925.1"/>
    <property type="molecule type" value="Genomic_DNA"/>
</dbReference>
<sequence length="143" mass="16453">MNLKEFGIYFAELREKSGYRSQRELADKSGVSHSTINRIEAGTHKAKPETLKAVAPFLKGVDYEELLEKAGILNEDQSNVSTKKDDLAELHKAISRAFHDFDSLPEDEKNFLLEEIPETVQWKLNEFRKAKAKFLEQKNNKNK</sequence>
<dbReference type="InterPro" id="IPR001387">
    <property type="entry name" value="Cro/C1-type_HTH"/>
</dbReference>
<feature type="domain" description="HTH cro/C1-type" evidence="1">
    <location>
        <begin position="21"/>
        <end position="66"/>
    </location>
</feature>
<comment type="caution">
    <text evidence="2">The sequence shown here is derived from an EMBL/GenBank/DDBJ whole genome shotgun (WGS) entry which is preliminary data.</text>
</comment>
<dbReference type="Gene3D" id="1.10.260.40">
    <property type="entry name" value="lambda repressor-like DNA-binding domains"/>
    <property type="match status" value="1"/>
</dbReference>
<dbReference type="Pfam" id="PF01381">
    <property type="entry name" value="HTH_3"/>
    <property type="match status" value="1"/>
</dbReference>
<dbReference type="GO" id="GO:0003677">
    <property type="term" value="F:DNA binding"/>
    <property type="evidence" value="ECO:0007669"/>
    <property type="project" value="InterPro"/>
</dbReference>
<reference evidence="2" key="1">
    <citation type="submission" date="2021-01" db="EMBL/GenBank/DDBJ databases">
        <title>Genomic Encyclopedia of Type Strains, Phase IV (KMG-IV): sequencing the most valuable type-strain genomes for metagenomic binning, comparative biology and taxonomic classification.</title>
        <authorList>
            <person name="Goeker M."/>
        </authorList>
    </citation>
    <scope>NUCLEOTIDE SEQUENCE</scope>
    <source>
        <strain evidence="2">DSM 25523</strain>
    </source>
</reference>
<evidence type="ECO:0000313" key="3">
    <source>
        <dbReference type="Proteomes" id="UP000717624"/>
    </source>
</evidence>
<accession>A0A939BPV5</accession>
<keyword evidence="3" id="KW-1185">Reference proteome</keyword>
<dbReference type="SMART" id="SM00530">
    <property type="entry name" value="HTH_XRE"/>
    <property type="match status" value="1"/>
</dbReference>
<evidence type="ECO:0000259" key="1">
    <source>
        <dbReference type="PROSITE" id="PS50943"/>
    </source>
</evidence>
<protein>
    <submittedName>
        <fullName evidence="2">Transcriptional regulator with XRE-family HTH domain</fullName>
    </submittedName>
</protein>
<organism evidence="2 3">
    <name type="scientific">Brevibacillus fulvus</name>
    <dbReference type="NCBI Taxonomy" id="1125967"/>
    <lineage>
        <taxon>Bacteria</taxon>
        <taxon>Bacillati</taxon>
        <taxon>Bacillota</taxon>
        <taxon>Bacilli</taxon>
        <taxon>Bacillales</taxon>
        <taxon>Paenibacillaceae</taxon>
        <taxon>Brevibacillus</taxon>
    </lineage>
</organism>
<dbReference type="InterPro" id="IPR010982">
    <property type="entry name" value="Lambda_DNA-bd_dom_sf"/>
</dbReference>
<dbReference type="AlphaFoldDB" id="A0A939BPV5"/>
<gene>
    <name evidence="2" type="ORF">JOD01_002537</name>
</gene>